<dbReference type="PROSITE" id="PS50048">
    <property type="entry name" value="ZN2_CY6_FUNGAL_2"/>
    <property type="match status" value="1"/>
</dbReference>
<evidence type="ECO:0000256" key="2">
    <source>
        <dbReference type="ARBA" id="ARBA00023015"/>
    </source>
</evidence>
<keyword evidence="4" id="KW-0539">Nucleus</keyword>
<organism evidence="7 8">
    <name type="scientific">Oidiodendron maius (strain Zn)</name>
    <dbReference type="NCBI Taxonomy" id="913774"/>
    <lineage>
        <taxon>Eukaryota</taxon>
        <taxon>Fungi</taxon>
        <taxon>Dikarya</taxon>
        <taxon>Ascomycota</taxon>
        <taxon>Pezizomycotina</taxon>
        <taxon>Leotiomycetes</taxon>
        <taxon>Leotiomycetes incertae sedis</taxon>
        <taxon>Myxotrichaceae</taxon>
        <taxon>Oidiodendron</taxon>
    </lineage>
</organism>
<protein>
    <recommendedName>
        <fullName evidence="6">Zn(2)-C6 fungal-type domain-containing protein</fullName>
    </recommendedName>
</protein>
<feature type="domain" description="Zn(2)-C6 fungal-type" evidence="6">
    <location>
        <begin position="56"/>
        <end position="85"/>
    </location>
</feature>
<dbReference type="STRING" id="913774.A0A0C3CSW8"/>
<dbReference type="InterPro" id="IPR036864">
    <property type="entry name" value="Zn2-C6_fun-type_DNA-bd_sf"/>
</dbReference>
<feature type="region of interest" description="Disordered" evidence="5">
    <location>
        <begin position="1"/>
        <end position="32"/>
    </location>
</feature>
<feature type="region of interest" description="Disordered" evidence="5">
    <location>
        <begin position="127"/>
        <end position="158"/>
    </location>
</feature>
<dbReference type="InParanoid" id="A0A0C3CSW8"/>
<accession>A0A0C3CSW8</accession>
<evidence type="ECO:0000256" key="1">
    <source>
        <dbReference type="ARBA" id="ARBA00022723"/>
    </source>
</evidence>
<evidence type="ECO:0000259" key="6">
    <source>
        <dbReference type="PROSITE" id="PS50048"/>
    </source>
</evidence>
<dbReference type="Pfam" id="PF04082">
    <property type="entry name" value="Fungal_trans"/>
    <property type="match status" value="1"/>
</dbReference>
<dbReference type="PANTHER" id="PTHR47424:SF6">
    <property type="entry name" value="PROLINE UTILIZATION TRANS-ACTIVATOR"/>
    <property type="match status" value="1"/>
</dbReference>
<gene>
    <name evidence="7" type="ORF">OIDMADRAFT_173797</name>
</gene>
<keyword evidence="1" id="KW-0479">Metal-binding</keyword>
<dbReference type="InterPro" id="IPR007219">
    <property type="entry name" value="XnlR_reg_dom"/>
</dbReference>
<dbReference type="Proteomes" id="UP000054321">
    <property type="component" value="Unassembled WGS sequence"/>
</dbReference>
<dbReference type="InterPro" id="IPR001138">
    <property type="entry name" value="Zn2Cys6_DnaBD"/>
</dbReference>
<dbReference type="CDD" id="cd12148">
    <property type="entry name" value="fungal_TF_MHR"/>
    <property type="match status" value="1"/>
</dbReference>
<dbReference type="EMBL" id="KN832906">
    <property type="protein sequence ID" value="KIM92777.1"/>
    <property type="molecule type" value="Genomic_DNA"/>
</dbReference>
<dbReference type="SMART" id="SM00066">
    <property type="entry name" value="GAL4"/>
    <property type="match status" value="1"/>
</dbReference>
<dbReference type="SUPFAM" id="SSF57701">
    <property type="entry name" value="Zn2/Cys6 DNA-binding domain"/>
    <property type="match status" value="1"/>
</dbReference>
<dbReference type="PANTHER" id="PTHR47424">
    <property type="entry name" value="REGULATORY PROTEIN GAL4"/>
    <property type="match status" value="1"/>
</dbReference>
<dbReference type="GO" id="GO:0006351">
    <property type="term" value="P:DNA-templated transcription"/>
    <property type="evidence" value="ECO:0007669"/>
    <property type="project" value="InterPro"/>
</dbReference>
<dbReference type="GO" id="GO:0000981">
    <property type="term" value="F:DNA-binding transcription factor activity, RNA polymerase II-specific"/>
    <property type="evidence" value="ECO:0007669"/>
    <property type="project" value="InterPro"/>
</dbReference>
<reference evidence="8" key="2">
    <citation type="submission" date="2015-01" db="EMBL/GenBank/DDBJ databases">
        <title>Evolutionary Origins and Diversification of the Mycorrhizal Mutualists.</title>
        <authorList>
            <consortium name="DOE Joint Genome Institute"/>
            <consortium name="Mycorrhizal Genomics Consortium"/>
            <person name="Kohler A."/>
            <person name="Kuo A."/>
            <person name="Nagy L.G."/>
            <person name="Floudas D."/>
            <person name="Copeland A."/>
            <person name="Barry K.W."/>
            <person name="Cichocki N."/>
            <person name="Veneault-Fourrey C."/>
            <person name="LaButti K."/>
            <person name="Lindquist E.A."/>
            <person name="Lipzen A."/>
            <person name="Lundell T."/>
            <person name="Morin E."/>
            <person name="Murat C."/>
            <person name="Riley R."/>
            <person name="Ohm R."/>
            <person name="Sun H."/>
            <person name="Tunlid A."/>
            <person name="Henrissat B."/>
            <person name="Grigoriev I.V."/>
            <person name="Hibbett D.S."/>
            <person name="Martin F."/>
        </authorList>
    </citation>
    <scope>NUCLEOTIDE SEQUENCE [LARGE SCALE GENOMIC DNA]</scope>
    <source>
        <strain evidence="8">Zn</strain>
    </source>
</reference>
<dbReference type="GO" id="GO:0008270">
    <property type="term" value="F:zinc ion binding"/>
    <property type="evidence" value="ECO:0007669"/>
    <property type="project" value="InterPro"/>
</dbReference>
<keyword evidence="8" id="KW-1185">Reference proteome</keyword>
<keyword evidence="3" id="KW-0804">Transcription</keyword>
<dbReference type="AlphaFoldDB" id="A0A0C3CSW8"/>
<proteinExistence type="predicted"/>
<reference evidence="7 8" key="1">
    <citation type="submission" date="2014-04" db="EMBL/GenBank/DDBJ databases">
        <authorList>
            <consortium name="DOE Joint Genome Institute"/>
            <person name="Kuo A."/>
            <person name="Martino E."/>
            <person name="Perotto S."/>
            <person name="Kohler A."/>
            <person name="Nagy L.G."/>
            <person name="Floudas D."/>
            <person name="Copeland A."/>
            <person name="Barry K.W."/>
            <person name="Cichocki N."/>
            <person name="Veneault-Fourrey C."/>
            <person name="LaButti K."/>
            <person name="Lindquist E.A."/>
            <person name="Lipzen A."/>
            <person name="Lundell T."/>
            <person name="Morin E."/>
            <person name="Murat C."/>
            <person name="Sun H."/>
            <person name="Tunlid A."/>
            <person name="Henrissat B."/>
            <person name="Grigoriev I.V."/>
            <person name="Hibbett D.S."/>
            <person name="Martin F."/>
            <person name="Nordberg H.P."/>
            <person name="Cantor M.N."/>
            <person name="Hua S.X."/>
        </authorList>
    </citation>
    <scope>NUCLEOTIDE SEQUENCE [LARGE SCALE GENOMIC DNA]</scope>
    <source>
        <strain evidence="7 8">Zn</strain>
    </source>
</reference>
<keyword evidence="2" id="KW-0805">Transcription regulation</keyword>
<evidence type="ECO:0000313" key="7">
    <source>
        <dbReference type="EMBL" id="KIM92777.1"/>
    </source>
</evidence>
<dbReference type="Pfam" id="PF00172">
    <property type="entry name" value="Zn_clus"/>
    <property type="match status" value="1"/>
</dbReference>
<evidence type="ECO:0000313" key="8">
    <source>
        <dbReference type="Proteomes" id="UP000054321"/>
    </source>
</evidence>
<dbReference type="SMART" id="SM00906">
    <property type="entry name" value="Fungal_trans"/>
    <property type="match status" value="1"/>
</dbReference>
<evidence type="ECO:0000256" key="5">
    <source>
        <dbReference type="SAM" id="MobiDB-lite"/>
    </source>
</evidence>
<feature type="compositionally biased region" description="Polar residues" evidence="5">
    <location>
        <begin position="134"/>
        <end position="146"/>
    </location>
</feature>
<evidence type="ECO:0000256" key="3">
    <source>
        <dbReference type="ARBA" id="ARBA00023163"/>
    </source>
</evidence>
<dbReference type="GO" id="GO:0003677">
    <property type="term" value="F:DNA binding"/>
    <property type="evidence" value="ECO:0007669"/>
    <property type="project" value="InterPro"/>
</dbReference>
<dbReference type="InterPro" id="IPR051127">
    <property type="entry name" value="Fungal_SecMet_Regulators"/>
</dbReference>
<dbReference type="HOGENOM" id="CLU_009888_1_0_1"/>
<dbReference type="Gene3D" id="4.10.240.10">
    <property type="entry name" value="Zn(2)-C6 fungal-type DNA-binding domain"/>
    <property type="match status" value="1"/>
</dbReference>
<dbReference type="CDD" id="cd00067">
    <property type="entry name" value="GAL4"/>
    <property type="match status" value="1"/>
</dbReference>
<name>A0A0C3CSW8_OIDMZ</name>
<sequence length="720" mass="80513">MSPRISQPAATAGATKRLPPNPRRRKIPPEQRKRVVQAHAVSQFRSCPLNLLTLNRCNACNVRRIKCSGSQPCSQCSSRGKVCEYPPEKRKPPPSQDTYEQLQEHCSLLQRCLEDAVPSEKKRRALLSKWAKSPSETSDTLATPGSSADDEQEKSWEGRILQDPDGFIRYMGESSGAAFMDRLREFVSTVLPLLSDKNEAPAMEDTFTSLLGRYHTHDSRPLALPEVDLFYLPPPSDIAKLLAVFQFYAQVGTGSSNGGIYYWGNLWDLEHQARRYKQTPESDNDPHILAYLNAVMALACQYDPSLAPGWELYPGLTYFARAKHLLINPLEDASLVNMQILSLMGHYLLGIYRRDAAYLYVGLAGRTAIIYGLHKGWMIAGQDLAGEEFKRQFWNTYILDRWLSCLMGRPPIIPEEAVDVDMPIDYPGSNLPPAAGLRAHIELSKIMDEIVNKVYGTDGTVRLVSERLPRVQAVMQKLSSWVGELPPSLQLHTVQIPDRACLMLHMMYNQLKILCTRPLLFIAAKHAVAIKYISSEKRPSHNSYSAQAMSCVEAARQNSLLCDQLLETNQAAVHSTPDYHYAFTAAIVLQLARLVPDTCVAEDSDRATSLLDYLSAVGDKGNESARDCARMVIELGAVVSRLLFSEKAHATEFQMPSGSVINKASSQGLERITFPQGQEFLLSANQDLTSNSSFLDLEVGRQNEPDIYQELYAWFTDTTF</sequence>
<dbReference type="OrthoDB" id="3990906at2759"/>
<evidence type="ECO:0000256" key="4">
    <source>
        <dbReference type="ARBA" id="ARBA00023242"/>
    </source>
</evidence>